<comment type="subunit">
    <text evidence="4">Monomer.</text>
</comment>
<dbReference type="InterPro" id="IPR016055">
    <property type="entry name" value="A-D-PHexomutase_a/b/a-I/II/III"/>
</dbReference>
<dbReference type="Gene3D" id="3.40.120.10">
    <property type="entry name" value="Alpha-D-Glucose-1,6-Bisphosphate, subunit A, domain 3"/>
    <property type="match status" value="3"/>
</dbReference>
<dbReference type="SUPFAM" id="SSF55957">
    <property type="entry name" value="Phosphoglucomutase, C-terminal domain"/>
    <property type="match status" value="1"/>
</dbReference>
<evidence type="ECO:0000259" key="16">
    <source>
        <dbReference type="Pfam" id="PF02880"/>
    </source>
</evidence>
<evidence type="ECO:0000256" key="11">
    <source>
        <dbReference type="ARBA" id="ARBA00023277"/>
    </source>
</evidence>
<evidence type="ECO:0000256" key="9">
    <source>
        <dbReference type="ARBA" id="ARBA00022842"/>
    </source>
</evidence>
<dbReference type="PANTHER" id="PTHR42946:SF1">
    <property type="entry name" value="PHOSPHOGLUCOMUTASE (ALPHA-D-GLUCOSE-1,6-BISPHOSPHATE-DEPENDENT)"/>
    <property type="match status" value="1"/>
</dbReference>
<organism evidence="17 18">
    <name type="scientific">Lactuca sativa</name>
    <name type="common">Garden lettuce</name>
    <dbReference type="NCBI Taxonomy" id="4236"/>
    <lineage>
        <taxon>Eukaryota</taxon>
        <taxon>Viridiplantae</taxon>
        <taxon>Streptophyta</taxon>
        <taxon>Embryophyta</taxon>
        <taxon>Tracheophyta</taxon>
        <taxon>Spermatophyta</taxon>
        <taxon>Magnoliopsida</taxon>
        <taxon>eudicotyledons</taxon>
        <taxon>Gunneridae</taxon>
        <taxon>Pentapetalae</taxon>
        <taxon>asterids</taxon>
        <taxon>campanulids</taxon>
        <taxon>Asterales</taxon>
        <taxon>Asteraceae</taxon>
        <taxon>Cichorioideae</taxon>
        <taxon>Cichorieae</taxon>
        <taxon>Lactucinae</taxon>
        <taxon>Lactuca</taxon>
    </lineage>
</organism>
<dbReference type="GO" id="GO:0046872">
    <property type="term" value="F:metal ion binding"/>
    <property type="evidence" value="ECO:0007669"/>
    <property type="project" value="UniProtKB-KW"/>
</dbReference>
<protein>
    <recommendedName>
        <fullName evidence="5">phosphoglucomutase (alpha-D-glucose-1,6-bisphosphate-dependent)</fullName>
        <ecNumber evidence="5">5.4.2.2</ecNumber>
    </recommendedName>
</protein>
<dbReference type="Proteomes" id="UP000235145">
    <property type="component" value="Unassembled WGS sequence"/>
</dbReference>
<evidence type="ECO:0000256" key="1">
    <source>
        <dbReference type="ARBA" id="ARBA00000443"/>
    </source>
</evidence>
<dbReference type="Pfam" id="PF02879">
    <property type="entry name" value="PGM_PMM_II"/>
    <property type="match status" value="1"/>
</dbReference>
<reference evidence="17 18" key="1">
    <citation type="journal article" date="2017" name="Nat. Commun.">
        <title>Genome assembly with in vitro proximity ligation data and whole-genome triplication in lettuce.</title>
        <authorList>
            <person name="Reyes-Chin-Wo S."/>
            <person name="Wang Z."/>
            <person name="Yang X."/>
            <person name="Kozik A."/>
            <person name="Arikit S."/>
            <person name="Song C."/>
            <person name="Xia L."/>
            <person name="Froenicke L."/>
            <person name="Lavelle D.O."/>
            <person name="Truco M.J."/>
            <person name="Xia R."/>
            <person name="Zhu S."/>
            <person name="Xu C."/>
            <person name="Xu H."/>
            <person name="Xu X."/>
            <person name="Cox K."/>
            <person name="Korf I."/>
            <person name="Meyers B.C."/>
            <person name="Michelmore R.W."/>
        </authorList>
    </citation>
    <scope>NUCLEOTIDE SEQUENCE [LARGE SCALE GENOMIC DNA]</scope>
    <source>
        <strain evidence="18">cv. Salinas</strain>
        <tissue evidence="17">Seedlings</tissue>
    </source>
</reference>
<keyword evidence="7" id="KW-0597">Phosphoprotein</keyword>
<evidence type="ECO:0000256" key="13">
    <source>
        <dbReference type="ARBA" id="ARBA00049409"/>
    </source>
</evidence>
<evidence type="ECO:0000256" key="12">
    <source>
        <dbReference type="ARBA" id="ARBA00049318"/>
    </source>
</evidence>
<evidence type="ECO:0000313" key="18">
    <source>
        <dbReference type="Proteomes" id="UP000235145"/>
    </source>
</evidence>
<dbReference type="Gene3D" id="3.30.310.50">
    <property type="entry name" value="Alpha-D-phosphohexomutase, C-terminal domain"/>
    <property type="match status" value="1"/>
</dbReference>
<comment type="similarity">
    <text evidence="3">Belongs to the phosphohexose mutase family.</text>
</comment>
<sequence>MAVMMGKIVQNLPSAYSCQQNRQFCTLYQRDRCVQYKHNLLLFQGRKLPWTRISTMQLRNVSNNKQRVVYCNAALSTTAVPSLEKVDFLKLQNGSDIRGVAVDGVAGEPLNLTEPVTQAIAAAFAAWLLDKKKADSSTRLKISIGHDSRISAQKLQDAASRGIASVGFDVVQYGLASTPAMFNSTLTKNEDFLCPVDGAIMITASHLPYNRNGFKFFTNEGGLGKPDIKDILERAANIYNGFTPESLEEAERKASSSITKVDYMAIYASNLVTAVRKASGNIGICEDYFFFLFSHAYFLTWIWITEKPLEGFHIVVDAGNGAGGFFAGNVLEPLGAITTGSQFLEPDGNKVTEWKTNLSKFLYLTNCYLSKSKPDQFSGLFPNHIPNPEDKAAMKAITQAVLDNKADLGIIFDTDVDRSAAVDSTGREFNRNRLIALMSAIVLEEHPGTTIVTDSVTSDGLTIFIEKKLGGKHHRFKRGYKNVIDEGIRLNSVGEESHLAIETSGHGALKENHWLDDGAYLMLLNKLASARASGQTGGSKVLTDLVEELQEPGVAVELRLKIDQNHADLKGGSFQDYGNAVLKHLTNKIESDPKLEKAPVNHEGVRVSGYGGWFLLRLSLHDPVLPLNIEAPSNEDAIKLGLAVVAAVNEFSALDISALTKFVQK</sequence>
<dbReference type="EMBL" id="NBSK02000002">
    <property type="protein sequence ID" value="KAJ0222662.1"/>
    <property type="molecule type" value="Genomic_DNA"/>
</dbReference>
<dbReference type="InterPro" id="IPR005845">
    <property type="entry name" value="A-D-PHexomutase_a/b/a-II"/>
</dbReference>
<comment type="cofactor">
    <cofactor evidence="2">
        <name>Mg(2+)</name>
        <dbReference type="ChEBI" id="CHEBI:18420"/>
    </cofactor>
</comment>
<accession>A0A9R1XWP6</accession>
<keyword evidence="11" id="KW-0119">Carbohydrate metabolism</keyword>
<keyword evidence="10" id="KW-0413">Isomerase</keyword>
<keyword evidence="6" id="KW-0313">Glucose metabolism</keyword>
<dbReference type="PROSITE" id="PS51257">
    <property type="entry name" value="PROKAR_LIPOPROTEIN"/>
    <property type="match status" value="1"/>
</dbReference>
<dbReference type="GO" id="GO:0004615">
    <property type="term" value="F:phosphomannomutase activity"/>
    <property type="evidence" value="ECO:0000318"/>
    <property type="project" value="GO_Central"/>
</dbReference>
<comment type="catalytic activity">
    <reaction evidence="12">
        <text>alpha-D-glucose 1,6-bisphosphate + L-seryl-[protein] = O-phospho-L-seryl-[protein] + alpha-D-glucose 6-phosphate</text>
        <dbReference type="Rhea" id="RHEA:68752"/>
        <dbReference type="Rhea" id="RHEA-COMP:9863"/>
        <dbReference type="Rhea" id="RHEA-COMP:11604"/>
        <dbReference type="ChEBI" id="CHEBI:29999"/>
        <dbReference type="ChEBI" id="CHEBI:58225"/>
        <dbReference type="ChEBI" id="CHEBI:58392"/>
        <dbReference type="ChEBI" id="CHEBI:83421"/>
    </reaction>
</comment>
<dbReference type="FunFam" id="3.40.120.10:FF:000022">
    <property type="entry name" value="phosphomannomutase/phosphoglucomutase isoform X1"/>
    <property type="match status" value="1"/>
</dbReference>
<dbReference type="GO" id="GO:0006006">
    <property type="term" value="P:glucose metabolic process"/>
    <property type="evidence" value="ECO:0007669"/>
    <property type="project" value="UniProtKB-KW"/>
</dbReference>
<comment type="caution">
    <text evidence="17">The sequence shown here is derived from an EMBL/GenBank/DDBJ whole genome shotgun (WGS) entry which is preliminary data.</text>
</comment>
<evidence type="ECO:0000256" key="6">
    <source>
        <dbReference type="ARBA" id="ARBA00022526"/>
    </source>
</evidence>
<keyword evidence="18" id="KW-1185">Reference proteome</keyword>
<evidence type="ECO:0000313" key="17">
    <source>
        <dbReference type="EMBL" id="KAJ0222662.1"/>
    </source>
</evidence>
<dbReference type="InterPro" id="IPR005841">
    <property type="entry name" value="Alpha-D-phosphohexomutase_SF"/>
</dbReference>
<dbReference type="CDD" id="cd03089">
    <property type="entry name" value="PMM_PGM"/>
    <property type="match status" value="1"/>
</dbReference>
<evidence type="ECO:0000256" key="2">
    <source>
        <dbReference type="ARBA" id="ARBA00001946"/>
    </source>
</evidence>
<feature type="domain" description="Alpha-D-phosphohexomutase alpha/beta/alpha" evidence="14">
    <location>
        <begin position="94"/>
        <end position="236"/>
    </location>
</feature>
<dbReference type="SUPFAM" id="SSF53738">
    <property type="entry name" value="Phosphoglucomutase, first 3 domains"/>
    <property type="match status" value="4"/>
</dbReference>
<evidence type="ECO:0000256" key="8">
    <source>
        <dbReference type="ARBA" id="ARBA00022723"/>
    </source>
</evidence>
<comment type="catalytic activity">
    <reaction evidence="13">
        <text>O-phospho-L-seryl-[protein] + alpha-D-glucose 1-phosphate = alpha-D-glucose 1,6-bisphosphate + L-seryl-[protein]</text>
        <dbReference type="Rhea" id="RHEA:68748"/>
        <dbReference type="Rhea" id="RHEA-COMP:9863"/>
        <dbReference type="Rhea" id="RHEA-COMP:11604"/>
        <dbReference type="ChEBI" id="CHEBI:29999"/>
        <dbReference type="ChEBI" id="CHEBI:58392"/>
        <dbReference type="ChEBI" id="CHEBI:58601"/>
        <dbReference type="ChEBI" id="CHEBI:83421"/>
    </reaction>
</comment>
<dbReference type="EC" id="5.4.2.2" evidence="5"/>
<evidence type="ECO:0000256" key="5">
    <source>
        <dbReference type="ARBA" id="ARBA00012728"/>
    </source>
</evidence>
<keyword evidence="8" id="KW-0479">Metal-binding</keyword>
<dbReference type="GO" id="GO:0004614">
    <property type="term" value="F:phosphoglucomutase activity"/>
    <property type="evidence" value="ECO:0007669"/>
    <property type="project" value="UniProtKB-EC"/>
</dbReference>
<dbReference type="PANTHER" id="PTHR42946">
    <property type="entry name" value="PHOSPHOHEXOSE MUTASE"/>
    <property type="match status" value="1"/>
</dbReference>
<evidence type="ECO:0000256" key="7">
    <source>
        <dbReference type="ARBA" id="ARBA00022553"/>
    </source>
</evidence>
<feature type="domain" description="Alpha-D-phosphohexomutase alpha/beta/alpha" evidence="15">
    <location>
        <begin position="374"/>
        <end position="426"/>
    </location>
</feature>
<feature type="domain" description="Alpha-D-phosphohexomutase alpha/beta/alpha" evidence="16">
    <location>
        <begin position="431"/>
        <end position="525"/>
    </location>
</feature>
<evidence type="ECO:0000259" key="15">
    <source>
        <dbReference type="Pfam" id="PF02879"/>
    </source>
</evidence>
<dbReference type="PRINTS" id="PR00509">
    <property type="entry name" value="PGMPMM"/>
</dbReference>
<dbReference type="InterPro" id="IPR050060">
    <property type="entry name" value="Phosphoglucosamine_mutase"/>
</dbReference>
<gene>
    <name evidence="17" type="ORF">LSAT_V11C200091960</name>
</gene>
<keyword evidence="9" id="KW-0460">Magnesium</keyword>
<proteinExistence type="inferred from homology"/>
<dbReference type="AlphaFoldDB" id="A0A9R1XWP6"/>
<dbReference type="InterPro" id="IPR005846">
    <property type="entry name" value="A-D-PHexomutase_a/b/a-III"/>
</dbReference>
<name>A0A9R1XWP6_LACSA</name>
<evidence type="ECO:0000256" key="10">
    <source>
        <dbReference type="ARBA" id="ARBA00023235"/>
    </source>
</evidence>
<dbReference type="FunFam" id="3.40.120.10:FF:000014">
    <property type="entry name" value="Phosphomannomutase/phosphoglucomutase isoform B"/>
    <property type="match status" value="1"/>
</dbReference>
<dbReference type="InterPro" id="IPR036900">
    <property type="entry name" value="A-D-PHexomutase_C_sf"/>
</dbReference>
<dbReference type="Pfam" id="PF02880">
    <property type="entry name" value="PGM_PMM_III"/>
    <property type="match status" value="1"/>
</dbReference>
<comment type="catalytic activity">
    <reaction evidence="1">
        <text>alpha-D-glucose 1-phosphate = alpha-D-glucose 6-phosphate</text>
        <dbReference type="Rhea" id="RHEA:23536"/>
        <dbReference type="ChEBI" id="CHEBI:58225"/>
        <dbReference type="ChEBI" id="CHEBI:58601"/>
        <dbReference type="EC" id="5.4.2.2"/>
    </reaction>
</comment>
<evidence type="ECO:0000259" key="14">
    <source>
        <dbReference type="Pfam" id="PF02878"/>
    </source>
</evidence>
<dbReference type="Pfam" id="PF02878">
    <property type="entry name" value="PGM_PMM_I"/>
    <property type="match status" value="1"/>
</dbReference>
<evidence type="ECO:0000256" key="4">
    <source>
        <dbReference type="ARBA" id="ARBA00011245"/>
    </source>
</evidence>
<dbReference type="InterPro" id="IPR005844">
    <property type="entry name" value="A-D-PHexomutase_a/b/a-I"/>
</dbReference>
<evidence type="ECO:0000256" key="3">
    <source>
        <dbReference type="ARBA" id="ARBA00010231"/>
    </source>
</evidence>